<sequence>MPKRNSARTGSELFIVDNSDEDWKAQRYLHDWCGLSKSIDVATAYWEIGSLLSLENEWQKVDGFRILMGDEVSRRTKNAFQRALSERIARLDDSLEAEKEKNDFLKGVPAIAAALREGKIQARVYRKAKFHAKAYITHARQEVVGAAALVGSSNFTRPGLTQNIELNVQITGQPVSVLQEWYDEHWEEAEDVTAEMLQTVERHIQEFSPFDVYARSLWEYFSHKELTAGEWEKHDSVIWPKLDGYQREGYGALMKIARRYGGAFLCDGVGLGKTFVGLMVLERLVQHERKKVLLLVPKSARESVWMANLRKFLPRLADGVFSNLKVLNHTDLSRESLSEELKQVAEQADAIIIDEAHNFRNPGVAGEGQRRESRYRTLQRIAQGKEMYLLTATPVNNSILDLMHLIELFAGDGEKLKRAPLGIHSLQGHFRSLEKKIRQASGEDTSEAQGDLFSVDENVGSGEAHEIFALDPAVSELVVQRSRAYVKTSQRQEAKGEAIFPVREDPVVANYRSSKLQTKLLDLVEEAFARTRPLLSLAIYNPDDFPRGGGDTSVTDFDRGRRKQVVRLIRVGLLKKLESSTVAFDHSCQRLFTKLLAWAEAHVETDEEKRRLEREKSRHAEIIEFIAARQAAWRDEEREEGEDLITPEMLLSVQNLERKLYDVEAILDETYNDLFQLSRFIHELKEFSPDQDGKLGALIKLLKTDPVLREHKVLIFTEYMTTARFLRDELRKAGIEGVEEVDSATKTDRGEVIKRFAPYYNGSSSQELADRKAPETRVLISTDVLSEGLNLQDATRLINYDLHWNPVRLMQRIGRVDRRMNPEIEERLVRDHPEVEKQRGRVVYWNFLPPEDLERLLNLYNRVAGKTLRISKLFGIEGRKLLTESDDYDDLRDLNQAMEGEETAEEKLRNELRELLLAHPEMEARLIGLPNRVFSGRERITGAAKGVFFCWALPGRKPEPDPDADEIENWTDADGRAAWYYYDLATGQVADSATQIAELIRSAPETARRLSTPEDALRAAREAMERHIGNSYLKQVQAPAGVKPILKAWMELN</sequence>
<keyword evidence="1" id="KW-0378">Hydrolase</keyword>
<dbReference type="Gene3D" id="3.30.870.10">
    <property type="entry name" value="Endonuclease Chain A"/>
    <property type="match status" value="1"/>
</dbReference>
<feature type="domain" description="Helicase C-terminal" evidence="4">
    <location>
        <begin position="694"/>
        <end position="882"/>
    </location>
</feature>
<dbReference type="InterPro" id="IPR027417">
    <property type="entry name" value="P-loop_NTPase"/>
</dbReference>
<proteinExistence type="predicted"/>
<evidence type="ECO:0000256" key="2">
    <source>
        <dbReference type="SAM" id="Coils"/>
    </source>
</evidence>
<dbReference type="Pfam" id="PF13091">
    <property type="entry name" value="PLDc_2"/>
    <property type="match status" value="1"/>
</dbReference>
<evidence type="ECO:0000259" key="4">
    <source>
        <dbReference type="PROSITE" id="PS51194"/>
    </source>
</evidence>
<dbReference type="SMART" id="SM00490">
    <property type="entry name" value="HELICc"/>
    <property type="match status" value="1"/>
</dbReference>
<dbReference type="Proteomes" id="UP001500738">
    <property type="component" value="Unassembled WGS sequence"/>
</dbReference>
<gene>
    <name evidence="5" type="ORF">GCM10009115_05960</name>
</gene>
<dbReference type="SUPFAM" id="SSF56024">
    <property type="entry name" value="Phospholipase D/nuclease"/>
    <property type="match status" value="1"/>
</dbReference>
<keyword evidence="5" id="KW-0547">Nucleotide-binding</keyword>
<dbReference type="InterPro" id="IPR001650">
    <property type="entry name" value="Helicase_C-like"/>
</dbReference>
<evidence type="ECO:0000259" key="3">
    <source>
        <dbReference type="PROSITE" id="PS51192"/>
    </source>
</evidence>
<reference evidence="5 6" key="1">
    <citation type="journal article" date="2019" name="Int. J. Syst. Evol. Microbiol.">
        <title>The Global Catalogue of Microorganisms (GCM) 10K type strain sequencing project: providing services to taxonomists for standard genome sequencing and annotation.</title>
        <authorList>
            <consortium name="The Broad Institute Genomics Platform"/>
            <consortium name="The Broad Institute Genome Sequencing Center for Infectious Disease"/>
            <person name="Wu L."/>
            <person name="Ma J."/>
        </authorList>
    </citation>
    <scope>NUCLEOTIDE SEQUENCE [LARGE SCALE GENOMIC DNA]</scope>
    <source>
        <strain evidence="5 6">JCM 15910</strain>
    </source>
</reference>
<feature type="coiled-coil region" evidence="2">
    <location>
        <begin position="891"/>
        <end position="925"/>
    </location>
</feature>
<dbReference type="PANTHER" id="PTHR45766:SF6">
    <property type="entry name" value="SWI_SNF-RELATED MATRIX-ASSOCIATED ACTIN-DEPENDENT REGULATOR OF CHROMATIN SUBFAMILY A-LIKE PROTEIN 1"/>
    <property type="match status" value="1"/>
</dbReference>
<dbReference type="RefSeq" id="WP_215353958.1">
    <property type="nucleotide sequence ID" value="NZ_BAAAFE010000003.1"/>
</dbReference>
<dbReference type="PROSITE" id="PS51194">
    <property type="entry name" value="HELICASE_CTER"/>
    <property type="match status" value="1"/>
</dbReference>
<dbReference type="PROSITE" id="PS51192">
    <property type="entry name" value="HELICASE_ATP_BIND_1"/>
    <property type="match status" value="1"/>
</dbReference>
<dbReference type="SMART" id="SM00487">
    <property type="entry name" value="DEXDc"/>
    <property type="match status" value="1"/>
</dbReference>
<name>A0ABN1LYJ1_9SPHN</name>
<dbReference type="Gene3D" id="3.40.50.300">
    <property type="entry name" value="P-loop containing nucleotide triphosphate hydrolases"/>
    <property type="match status" value="2"/>
</dbReference>
<keyword evidence="6" id="KW-1185">Reference proteome</keyword>
<evidence type="ECO:0000313" key="5">
    <source>
        <dbReference type="EMBL" id="GAA0861816.1"/>
    </source>
</evidence>
<dbReference type="CDD" id="cd18793">
    <property type="entry name" value="SF2_C_SNF"/>
    <property type="match status" value="1"/>
</dbReference>
<organism evidence="5 6">
    <name type="scientific">Sphingopyxis soli</name>
    <dbReference type="NCBI Taxonomy" id="592051"/>
    <lineage>
        <taxon>Bacteria</taxon>
        <taxon>Pseudomonadati</taxon>
        <taxon>Pseudomonadota</taxon>
        <taxon>Alphaproteobacteria</taxon>
        <taxon>Sphingomonadales</taxon>
        <taxon>Sphingomonadaceae</taxon>
        <taxon>Sphingopyxis</taxon>
    </lineage>
</organism>
<keyword evidence="5" id="KW-0067">ATP-binding</keyword>
<dbReference type="PANTHER" id="PTHR45766">
    <property type="entry name" value="DNA ANNEALING HELICASE AND ENDONUCLEASE ZRANB3 FAMILY MEMBER"/>
    <property type="match status" value="1"/>
</dbReference>
<keyword evidence="2" id="KW-0175">Coiled coil</keyword>
<dbReference type="Pfam" id="PF00271">
    <property type="entry name" value="Helicase_C"/>
    <property type="match status" value="1"/>
</dbReference>
<accession>A0ABN1LYJ1</accession>
<dbReference type="GO" id="GO:0004386">
    <property type="term" value="F:helicase activity"/>
    <property type="evidence" value="ECO:0007669"/>
    <property type="project" value="UniProtKB-KW"/>
</dbReference>
<protein>
    <submittedName>
        <fullName evidence="5">DEAD/DEAH box helicase</fullName>
    </submittedName>
</protein>
<evidence type="ECO:0000313" key="6">
    <source>
        <dbReference type="Proteomes" id="UP001500738"/>
    </source>
</evidence>
<feature type="domain" description="Helicase ATP-binding" evidence="3">
    <location>
        <begin position="254"/>
        <end position="412"/>
    </location>
</feature>
<comment type="caution">
    <text evidence="5">The sequence shown here is derived from an EMBL/GenBank/DDBJ whole genome shotgun (WGS) entry which is preliminary data.</text>
</comment>
<dbReference type="EMBL" id="BAAAFE010000003">
    <property type="protein sequence ID" value="GAA0861816.1"/>
    <property type="molecule type" value="Genomic_DNA"/>
</dbReference>
<dbReference type="InterPro" id="IPR000330">
    <property type="entry name" value="SNF2_N"/>
</dbReference>
<evidence type="ECO:0000256" key="1">
    <source>
        <dbReference type="ARBA" id="ARBA00022801"/>
    </source>
</evidence>
<dbReference type="InterPro" id="IPR025202">
    <property type="entry name" value="PLD-like_dom"/>
</dbReference>
<dbReference type="SUPFAM" id="SSF52540">
    <property type="entry name" value="P-loop containing nucleoside triphosphate hydrolases"/>
    <property type="match status" value="2"/>
</dbReference>
<keyword evidence="5" id="KW-0347">Helicase</keyword>
<dbReference type="Pfam" id="PF00176">
    <property type="entry name" value="SNF2-rel_dom"/>
    <property type="match status" value="1"/>
</dbReference>
<dbReference type="InterPro" id="IPR049730">
    <property type="entry name" value="SNF2/RAD54-like_C"/>
</dbReference>
<dbReference type="InterPro" id="IPR014001">
    <property type="entry name" value="Helicase_ATP-bd"/>
</dbReference>